<feature type="region of interest" description="Disordered" evidence="2">
    <location>
        <begin position="576"/>
        <end position="621"/>
    </location>
</feature>
<evidence type="ECO:0000259" key="3">
    <source>
        <dbReference type="PROSITE" id="PS51253"/>
    </source>
</evidence>
<evidence type="ECO:0000256" key="1">
    <source>
        <dbReference type="ARBA" id="ARBA00023125"/>
    </source>
</evidence>
<dbReference type="GO" id="GO:0003677">
    <property type="term" value="F:DNA binding"/>
    <property type="evidence" value="ECO:0007669"/>
    <property type="project" value="UniProtKB-KW"/>
</dbReference>
<dbReference type="OrthoDB" id="3265672at2759"/>
<dbReference type="InterPro" id="IPR050863">
    <property type="entry name" value="CenT-Element_Derived"/>
</dbReference>
<accession>A0A8H5CNZ0</accession>
<protein>
    <recommendedName>
        <fullName evidence="3">HTH CENPB-type domain-containing protein</fullName>
    </recommendedName>
</protein>
<gene>
    <name evidence="4" type="ORF">D9758_013264</name>
</gene>
<dbReference type="GO" id="GO:0005634">
    <property type="term" value="C:nucleus"/>
    <property type="evidence" value="ECO:0007669"/>
    <property type="project" value="TreeGrafter"/>
</dbReference>
<sequence>MRGVCCKLRADLYPLYSHSFPMPPKPPLNLDILDDPDASQEERLQYAVDAMLQDPRRSQRAVAKFYKVPRATLGTRLKGVPTHREAHEHQQNLSNAQEKVVEEWASVRARRGVPLTLSLLGTYAAYICGRELRTTWPRRFVDRCPNLKLKLTTSLEACRAKALNAKLVNEYFDLLESVIVEYHIEPQDIWNMDEKGIQLGVGARIKALVDRDQKSVYSVHSGNRDLITIIEAVNASGKCLYPSFIFEAVKRDLGWGENNPDGASISTSPNGWTDQQLGAMWLEKDFEPNTRPDPSLEDQIKWRLLILDGHNSHCTFRFCNFAEEHRILVICLPPHTTHALQPCNVGVFGPVAKKWKSLVTKLAHRAVDIDKYNVLFYYAAARGSSITPPNVISAFAACGIHPLNRNVITPDMMEPSKNTTTKAALPIPPRFPSFLTPVIDSSQTPSSDDHPVEPSVTGLSVELPKKRRKNATRANVILENEELRVLVEKCVEGMSEMYVHMKLMEVENADLRKRAFDRTTKKKTVYFEGAQLMTSIEMLDALARSTWGAKMKDVFKELQPKFKKIKAAIKAHEKGLDKAAKDAEKKAAQEQKACERAEKQRQVAEEKERKRVEKEKIKEGK</sequence>
<reference evidence="4 5" key="1">
    <citation type="journal article" date="2020" name="ISME J.">
        <title>Uncovering the hidden diversity of litter-decomposition mechanisms in mushroom-forming fungi.</title>
        <authorList>
            <person name="Floudas D."/>
            <person name="Bentzer J."/>
            <person name="Ahren D."/>
            <person name="Johansson T."/>
            <person name="Persson P."/>
            <person name="Tunlid A."/>
        </authorList>
    </citation>
    <scope>NUCLEOTIDE SEQUENCE [LARGE SCALE GENOMIC DNA]</scope>
    <source>
        <strain evidence="4 5">CBS 291.85</strain>
    </source>
</reference>
<evidence type="ECO:0000313" key="4">
    <source>
        <dbReference type="EMBL" id="KAF5344348.1"/>
    </source>
</evidence>
<dbReference type="PANTHER" id="PTHR19303:SF74">
    <property type="entry name" value="POGO TRANSPOSABLE ELEMENT WITH KRAB DOMAIN"/>
    <property type="match status" value="1"/>
</dbReference>
<comment type="caution">
    <text evidence="4">The sequence shown here is derived from an EMBL/GenBank/DDBJ whole genome shotgun (WGS) entry which is preliminary data.</text>
</comment>
<keyword evidence="1" id="KW-0238">DNA-binding</keyword>
<dbReference type="InterPro" id="IPR006600">
    <property type="entry name" value="HTH_CenpB_DNA-bd_dom"/>
</dbReference>
<dbReference type="PANTHER" id="PTHR19303">
    <property type="entry name" value="TRANSPOSON"/>
    <property type="match status" value="1"/>
</dbReference>
<evidence type="ECO:0000256" key="2">
    <source>
        <dbReference type="SAM" id="MobiDB-lite"/>
    </source>
</evidence>
<name>A0A8H5CNZ0_9AGAR</name>
<dbReference type="PROSITE" id="PS51253">
    <property type="entry name" value="HTH_CENPB"/>
    <property type="match status" value="1"/>
</dbReference>
<dbReference type="InterPro" id="IPR004875">
    <property type="entry name" value="DDE_SF_endonuclease_dom"/>
</dbReference>
<dbReference type="AlphaFoldDB" id="A0A8H5CNZ0"/>
<organism evidence="4 5">
    <name type="scientific">Tetrapyrgos nigripes</name>
    <dbReference type="NCBI Taxonomy" id="182062"/>
    <lineage>
        <taxon>Eukaryota</taxon>
        <taxon>Fungi</taxon>
        <taxon>Dikarya</taxon>
        <taxon>Basidiomycota</taxon>
        <taxon>Agaricomycotina</taxon>
        <taxon>Agaricomycetes</taxon>
        <taxon>Agaricomycetidae</taxon>
        <taxon>Agaricales</taxon>
        <taxon>Marasmiineae</taxon>
        <taxon>Marasmiaceae</taxon>
        <taxon>Tetrapyrgos</taxon>
    </lineage>
</organism>
<dbReference type="Proteomes" id="UP000559256">
    <property type="component" value="Unassembled WGS sequence"/>
</dbReference>
<feature type="domain" description="HTH CENPB-type" evidence="3">
    <location>
        <begin position="85"/>
        <end position="150"/>
    </location>
</feature>
<dbReference type="EMBL" id="JAACJM010000126">
    <property type="protein sequence ID" value="KAF5344348.1"/>
    <property type="molecule type" value="Genomic_DNA"/>
</dbReference>
<dbReference type="Pfam" id="PF03184">
    <property type="entry name" value="DDE_1"/>
    <property type="match status" value="1"/>
</dbReference>
<dbReference type="SUPFAM" id="SSF46689">
    <property type="entry name" value="Homeodomain-like"/>
    <property type="match status" value="1"/>
</dbReference>
<keyword evidence="5" id="KW-1185">Reference proteome</keyword>
<proteinExistence type="predicted"/>
<dbReference type="InterPro" id="IPR009057">
    <property type="entry name" value="Homeodomain-like_sf"/>
</dbReference>
<evidence type="ECO:0000313" key="5">
    <source>
        <dbReference type="Proteomes" id="UP000559256"/>
    </source>
</evidence>